<sequence>MLASSHPSRFSTGDGHDSLYPDALFSLEKAPAYAPVGAKHMLADPVVFSLDPFTDASYFENILFSSYKINE</sequence>
<dbReference type="EMBL" id="JANPWB010000014">
    <property type="protein sequence ID" value="KAJ1096763.1"/>
    <property type="molecule type" value="Genomic_DNA"/>
</dbReference>
<evidence type="ECO:0000313" key="2">
    <source>
        <dbReference type="Proteomes" id="UP001066276"/>
    </source>
</evidence>
<comment type="caution">
    <text evidence="1">The sequence shown here is derived from an EMBL/GenBank/DDBJ whole genome shotgun (WGS) entry which is preliminary data.</text>
</comment>
<gene>
    <name evidence="1" type="ORF">NDU88_001894</name>
</gene>
<accession>A0AAV7M6K9</accession>
<organism evidence="1 2">
    <name type="scientific">Pleurodeles waltl</name>
    <name type="common">Iberian ribbed newt</name>
    <dbReference type="NCBI Taxonomy" id="8319"/>
    <lineage>
        <taxon>Eukaryota</taxon>
        <taxon>Metazoa</taxon>
        <taxon>Chordata</taxon>
        <taxon>Craniata</taxon>
        <taxon>Vertebrata</taxon>
        <taxon>Euteleostomi</taxon>
        <taxon>Amphibia</taxon>
        <taxon>Batrachia</taxon>
        <taxon>Caudata</taxon>
        <taxon>Salamandroidea</taxon>
        <taxon>Salamandridae</taxon>
        <taxon>Pleurodelinae</taxon>
        <taxon>Pleurodeles</taxon>
    </lineage>
</organism>
<keyword evidence="2" id="KW-1185">Reference proteome</keyword>
<protein>
    <submittedName>
        <fullName evidence="1">Uncharacterized protein</fullName>
    </submittedName>
</protein>
<dbReference type="Proteomes" id="UP001066276">
    <property type="component" value="Chromosome 10"/>
</dbReference>
<reference evidence="1" key="1">
    <citation type="journal article" date="2022" name="bioRxiv">
        <title>Sequencing and chromosome-scale assembly of the giantPleurodeles waltlgenome.</title>
        <authorList>
            <person name="Brown T."/>
            <person name="Elewa A."/>
            <person name="Iarovenko S."/>
            <person name="Subramanian E."/>
            <person name="Araus A.J."/>
            <person name="Petzold A."/>
            <person name="Susuki M."/>
            <person name="Suzuki K.-i.T."/>
            <person name="Hayashi T."/>
            <person name="Toyoda A."/>
            <person name="Oliveira C."/>
            <person name="Osipova E."/>
            <person name="Leigh N.D."/>
            <person name="Simon A."/>
            <person name="Yun M.H."/>
        </authorList>
    </citation>
    <scope>NUCLEOTIDE SEQUENCE</scope>
    <source>
        <strain evidence="1">20211129_DDA</strain>
        <tissue evidence="1">Liver</tissue>
    </source>
</reference>
<dbReference type="AlphaFoldDB" id="A0AAV7M6K9"/>
<name>A0AAV7M6K9_PLEWA</name>
<proteinExistence type="predicted"/>
<evidence type="ECO:0000313" key="1">
    <source>
        <dbReference type="EMBL" id="KAJ1096763.1"/>
    </source>
</evidence>